<dbReference type="AlphaFoldDB" id="A0A6M4HBH1"/>
<dbReference type="PANTHER" id="PTHR21666:SF270">
    <property type="entry name" value="MUREIN HYDROLASE ACTIVATOR ENVC"/>
    <property type="match status" value="1"/>
</dbReference>
<dbReference type="InterPro" id="IPR016047">
    <property type="entry name" value="M23ase_b-sheet_dom"/>
</dbReference>
<feature type="chain" id="PRO_5026808168" description="M23ase beta-sheet core domain-containing protein" evidence="1">
    <location>
        <begin position="20"/>
        <end position="629"/>
    </location>
</feature>
<feature type="domain" description="M23ase beta-sheet core" evidence="2">
    <location>
        <begin position="127"/>
        <end position="219"/>
    </location>
</feature>
<dbReference type="GO" id="GO:0004222">
    <property type="term" value="F:metalloendopeptidase activity"/>
    <property type="evidence" value="ECO:0007669"/>
    <property type="project" value="TreeGrafter"/>
</dbReference>
<reference evidence="3 4" key="1">
    <citation type="submission" date="2020-04" db="EMBL/GenBank/DDBJ databases">
        <title>Usitatibacter rugosus gen. nov., sp. nov. and Usitatibacter palustris sp. nov., novel members of Usitatibacteraceae fam. nov. within the order Nitrosomonadales isolated from soil.</title>
        <authorList>
            <person name="Huber K.J."/>
            <person name="Neumann-Schaal M."/>
            <person name="Geppert A."/>
            <person name="Luckner M."/>
            <person name="Wanner G."/>
            <person name="Overmann J."/>
        </authorList>
    </citation>
    <scope>NUCLEOTIDE SEQUENCE [LARGE SCALE GENOMIC DNA]</scope>
    <source>
        <strain evidence="3 4">Swamp67</strain>
    </source>
</reference>
<dbReference type="KEGG" id="upl:DSM104440_03027"/>
<proteinExistence type="predicted"/>
<dbReference type="InterPro" id="IPR011055">
    <property type="entry name" value="Dup_hybrid_motif"/>
</dbReference>
<dbReference type="Gene3D" id="2.70.70.10">
    <property type="entry name" value="Glucose Permease (Domain IIA)"/>
    <property type="match status" value="1"/>
</dbReference>
<dbReference type="PANTHER" id="PTHR21666">
    <property type="entry name" value="PEPTIDASE-RELATED"/>
    <property type="match status" value="1"/>
</dbReference>
<evidence type="ECO:0000313" key="4">
    <source>
        <dbReference type="Proteomes" id="UP000503096"/>
    </source>
</evidence>
<keyword evidence="1" id="KW-0732">Signal</keyword>
<dbReference type="CDD" id="cd12797">
    <property type="entry name" value="M23_peptidase"/>
    <property type="match status" value="1"/>
</dbReference>
<dbReference type="EMBL" id="CP053073">
    <property type="protein sequence ID" value="QJR16198.1"/>
    <property type="molecule type" value="Genomic_DNA"/>
</dbReference>
<dbReference type="Proteomes" id="UP000503096">
    <property type="component" value="Chromosome"/>
</dbReference>
<dbReference type="InParanoid" id="A0A6M4HBH1"/>
<dbReference type="Pfam" id="PF01551">
    <property type="entry name" value="Peptidase_M23"/>
    <property type="match status" value="1"/>
</dbReference>
<gene>
    <name evidence="3" type="ORF">DSM104440_03027</name>
</gene>
<accession>A0A6M4HBH1</accession>
<protein>
    <recommendedName>
        <fullName evidence="2">M23ase beta-sheet core domain-containing protein</fullName>
    </recommendedName>
</protein>
<feature type="signal peptide" evidence="1">
    <location>
        <begin position="1"/>
        <end position="19"/>
    </location>
</feature>
<keyword evidence="4" id="KW-1185">Reference proteome</keyword>
<evidence type="ECO:0000313" key="3">
    <source>
        <dbReference type="EMBL" id="QJR16198.1"/>
    </source>
</evidence>
<dbReference type="SUPFAM" id="SSF51261">
    <property type="entry name" value="Duplicated hybrid motif"/>
    <property type="match status" value="1"/>
</dbReference>
<dbReference type="InterPro" id="IPR050570">
    <property type="entry name" value="Cell_wall_metabolism_enzyme"/>
</dbReference>
<organism evidence="3 4">
    <name type="scientific">Usitatibacter palustris</name>
    <dbReference type="NCBI Taxonomy" id="2732487"/>
    <lineage>
        <taxon>Bacteria</taxon>
        <taxon>Pseudomonadati</taxon>
        <taxon>Pseudomonadota</taxon>
        <taxon>Betaproteobacteria</taxon>
        <taxon>Nitrosomonadales</taxon>
        <taxon>Usitatibacteraceae</taxon>
        <taxon>Usitatibacter</taxon>
    </lineage>
</organism>
<sequence>MRRVVFSLLLLAAMAAARAEFVAVPMHEDRISEAERERIWSEIRASESQFVLPVAKATSRPAFAWPLRAARGYTGTGFDAIAAFVDHDSTVGTVRDFQCGTRSYDRTGYNHKGTDISIYPDSWGVMAAGQVEVIAAAPGTIIFREDGNPDRNCQINDAARWNAVYVRHDDGSVAWYGHMKSGSLTAKGVGSRVAVGEYLGTVGSSGASSGPHLHFEVYDSLARLVDPFQGQCNSLNTDSWWATQPAYRETRVNRVVTASAAPVLSSCGTNGTIDNPGSISEKTAFKPGDTVYLVGFVRDLLETVPVSGRLLRPDGTVARTWSGNTHPTTTAAYYYQPYPLPVDAAEGTWIVEVTAGSSTSRAPFMVTPTGAPIANYTDLWWNANESGWGVNINHQGDLIFATWFTYDTDGEGLWLSMPEARRAYDGAFNGTLYRTTGIPFQQIAGGPAMVDTPNAVGVGSFQFTGPDTGTFSYTVNGVSQRKNITRLPISTPTVCMATKGSRASLTNYQDLWWNPAERGWGVNITHQGQIIFATWFTYNAGGRGQWISASDVRRQPTGEYRGRLYRTHGVAFDRIAGAPAITGGAVDVGEVTFTFIDGENARMDYTLDGVTQSRTVTRYLAGTLLPLCR</sequence>
<evidence type="ECO:0000256" key="1">
    <source>
        <dbReference type="SAM" id="SignalP"/>
    </source>
</evidence>
<evidence type="ECO:0000259" key="2">
    <source>
        <dbReference type="Pfam" id="PF01551"/>
    </source>
</evidence>
<dbReference type="RefSeq" id="WP_171164108.1">
    <property type="nucleotide sequence ID" value="NZ_CP053073.1"/>
</dbReference>
<name>A0A6M4HBH1_9PROT</name>